<feature type="compositionally biased region" description="Polar residues" evidence="11">
    <location>
        <begin position="1595"/>
        <end position="1611"/>
    </location>
</feature>
<keyword evidence="9 10" id="KW-0472">Membrane</keyword>
<evidence type="ECO:0000256" key="8">
    <source>
        <dbReference type="ARBA" id="ARBA00023065"/>
    </source>
</evidence>
<feature type="compositionally biased region" description="Polar residues" evidence="11">
    <location>
        <begin position="1396"/>
        <end position="1407"/>
    </location>
</feature>
<feature type="compositionally biased region" description="Acidic residues" evidence="11">
    <location>
        <begin position="1347"/>
        <end position="1362"/>
    </location>
</feature>
<reference evidence="13 14" key="1">
    <citation type="journal article" date="2024" name="G3 (Bethesda)">
        <title>Genome assembly of Hibiscus sabdariffa L. provides insights into metabolisms of medicinal natural products.</title>
        <authorList>
            <person name="Kim T."/>
        </authorList>
    </citation>
    <scope>NUCLEOTIDE SEQUENCE [LARGE SCALE GENOMIC DNA]</scope>
    <source>
        <strain evidence="13">TK-2024</strain>
        <tissue evidence="13">Old leaves</tissue>
    </source>
</reference>
<dbReference type="NCBIfam" id="TIGR00794">
    <property type="entry name" value="kup"/>
    <property type="match status" value="1"/>
</dbReference>
<feature type="compositionally biased region" description="Basic and acidic residues" evidence="11">
    <location>
        <begin position="1415"/>
        <end position="1425"/>
    </location>
</feature>
<keyword evidence="3" id="KW-0813">Transport</keyword>
<dbReference type="Pfam" id="PF02705">
    <property type="entry name" value="K_trans"/>
    <property type="match status" value="1"/>
</dbReference>
<protein>
    <recommendedName>
        <fullName evidence="10">Potassium transporter</fullName>
    </recommendedName>
</protein>
<feature type="transmembrane region" description="Helical" evidence="10">
    <location>
        <begin position="158"/>
        <end position="176"/>
    </location>
</feature>
<name>A0ABR2RKS3_9ROSI</name>
<dbReference type="InterPro" id="IPR003855">
    <property type="entry name" value="K+_transporter"/>
</dbReference>
<accession>A0ABR2RKS3</accession>
<dbReference type="InterPro" id="IPR057712">
    <property type="entry name" value="DUF7952"/>
</dbReference>
<feature type="transmembrane region" description="Helical" evidence="10">
    <location>
        <begin position="293"/>
        <end position="311"/>
    </location>
</feature>
<dbReference type="PANTHER" id="PTHR30540">
    <property type="entry name" value="OSMOTIC STRESS POTASSIUM TRANSPORTER"/>
    <property type="match status" value="1"/>
</dbReference>
<dbReference type="Pfam" id="PF25826">
    <property type="entry name" value="DUF7952"/>
    <property type="match status" value="1"/>
</dbReference>
<keyword evidence="5 10" id="KW-0812">Transmembrane</keyword>
<feature type="region of interest" description="Disordered" evidence="11">
    <location>
        <begin position="1340"/>
        <end position="1373"/>
    </location>
</feature>
<evidence type="ECO:0000256" key="4">
    <source>
        <dbReference type="ARBA" id="ARBA00022538"/>
    </source>
</evidence>
<feature type="transmembrane region" description="Helical" evidence="10">
    <location>
        <begin position="396"/>
        <end position="416"/>
    </location>
</feature>
<dbReference type="InterPro" id="IPR053952">
    <property type="entry name" value="K_trans_C"/>
</dbReference>
<evidence type="ECO:0000256" key="1">
    <source>
        <dbReference type="ARBA" id="ARBA00004651"/>
    </source>
</evidence>
<dbReference type="InterPro" id="IPR053951">
    <property type="entry name" value="K_trans_N"/>
</dbReference>
<evidence type="ECO:0000256" key="5">
    <source>
        <dbReference type="ARBA" id="ARBA00022692"/>
    </source>
</evidence>
<keyword evidence="4 10" id="KW-0633">Potassium transport</keyword>
<feature type="region of interest" description="Disordered" evidence="11">
    <location>
        <begin position="54"/>
        <end position="92"/>
    </location>
</feature>
<dbReference type="InterPro" id="IPR017884">
    <property type="entry name" value="SANT_dom"/>
</dbReference>
<dbReference type="Pfam" id="PF22776">
    <property type="entry name" value="K_trans_C"/>
    <property type="match status" value="1"/>
</dbReference>
<comment type="subcellular location">
    <subcellularLocation>
        <location evidence="1">Cell membrane</location>
        <topology evidence="1">Multi-pass membrane protein</topology>
    </subcellularLocation>
    <subcellularLocation>
        <location evidence="10">Membrane</location>
        <topology evidence="10">Multi-pass membrane protein</topology>
    </subcellularLocation>
</comment>
<feature type="transmembrane region" description="Helical" evidence="10">
    <location>
        <begin position="365"/>
        <end position="384"/>
    </location>
</feature>
<feature type="transmembrane region" description="Helical" evidence="10">
    <location>
        <begin position="249"/>
        <end position="281"/>
    </location>
</feature>
<feature type="transmembrane region" description="Helical" evidence="10">
    <location>
        <begin position="493"/>
        <end position="511"/>
    </location>
</feature>
<feature type="transmembrane region" description="Helical" evidence="10">
    <location>
        <begin position="318"/>
        <end position="339"/>
    </location>
</feature>
<evidence type="ECO:0000313" key="14">
    <source>
        <dbReference type="Proteomes" id="UP001396334"/>
    </source>
</evidence>
<dbReference type="Proteomes" id="UP001396334">
    <property type="component" value="Unassembled WGS sequence"/>
</dbReference>
<keyword evidence="7 10" id="KW-1133">Transmembrane helix</keyword>
<evidence type="ECO:0000256" key="3">
    <source>
        <dbReference type="ARBA" id="ARBA00022448"/>
    </source>
</evidence>
<evidence type="ECO:0000256" key="2">
    <source>
        <dbReference type="ARBA" id="ARBA00008440"/>
    </source>
</evidence>
<keyword evidence="6 10" id="KW-0630">Potassium</keyword>
<feature type="transmembrane region" description="Helical" evidence="10">
    <location>
        <begin position="574"/>
        <end position="591"/>
    </location>
</feature>
<proteinExistence type="inferred from homology"/>
<feature type="domain" description="SANT" evidence="12">
    <location>
        <begin position="991"/>
        <end position="1043"/>
    </location>
</feature>
<feature type="compositionally biased region" description="Polar residues" evidence="11">
    <location>
        <begin position="1427"/>
        <end position="1438"/>
    </location>
</feature>
<evidence type="ECO:0000256" key="6">
    <source>
        <dbReference type="ARBA" id="ARBA00022958"/>
    </source>
</evidence>
<feature type="transmembrane region" description="Helical" evidence="10">
    <location>
        <begin position="436"/>
        <end position="456"/>
    </location>
</feature>
<dbReference type="InterPro" id="IPR056067">
    <property type="entry name" value="DUF7650"/>
</dbReference>
<gene>
    <name evidence="13" type="ORF">V6N11_041547</name>
</gene>
<feature type="region of interest" description="Disordered" evidence="11">
    <location>
        <begin position="1396"/>
        <end position="1441"/>
    </location>
</feature>
<feature type="region of interest" description="Disordered" evidence="11">
    <location>
        <begin position="1579"/>
        <end position="1665"/>
    </location>
</feature>
<feature type="transmembrane region" description="Helical" evidence="10">
    <location>
        <begin position="20"/>
        <end position="43"/>
    </location>
</feature>
<keyword evidence="8 10" id="KW-0406">Ion transport</keyword>
<sequence length="1665" mass="186690">MHGFPLVVSFLPLQGRRPALFADVGHFTIIIFIYFKQLFLFIYRSNQTMASEYEQEPIQETRLGDDKSEELESCDAYESNSNDGKHPSPQKKLRRYDSMDFESAKVPTHHAHGPKDLGWSIILQLAFQSIGVVYGDIGTSPLYVYASTFSDGIKNDDHVLGVLSLIFYTITLIPVIKHVFIVLRANDNGEGGTFALYSLICRYARVGLIPSQQAEDRNVSNFQLELPSKRLQRASRLKSKLEQSRFAKLFLLIITMLGTSMVIGDGVLTPCISVLSAVGGIKNATSAMTEGRIVWVSAAILVCLFMVQRFGTDKVGYTFGPIICVWFTLIAGIGVYNFFKFDPSVIKAINPKYIVDYFQRNKKHAWVSLGGVVLAITGTEALFADVGHFTVRSIQISMCSVTYPALIMAYTGQAAFLRKHKEFVSDTFFKSIPGPLYWPMFVVAVAAAIIASQAMISGSFSIIQQSLSLGCFPRVKIVHTSAKYEGQVYIPEVNYLLMLACVGVTLGFRTTEKIGNAYGIAVVFVMTLTSSLLVLIMIMIWKTDILLVIAYVLIIGSVELTYLSSVLYKFDQGGYLPLAFAAVLMFVMYVWNNVYRKKYNFELDNKISLERLREITSNTNLCRIPGLALFYSELVQGIPPIFEHYVANIQALHSVLVFVSIKSLPISKVPAEERFLFRRVEPNELFVFRCVVRYGYTDIHNEEDSLELILVEKLKEFIRENVWFAHVINGKKANEGENKTNNREVEEEWRETVERDIMVVDRARDAGVVHLIGENEVIASKGSGVGKRILIDYAYNFMKKNLRQSEKVFDIPHKRMLKLISLLQGWFWYVNFNFEFFLWRWAPLFWIMTWRLIPRVGDQYQAEIPPLVGKCWSLQVVIQPVDSNVITNVRNPFPMGLPVPLFWTKTEVESINGAFEFGNTDESHITSSHGSGEYKVGNLYPSSFSDREDMKENSELQPITGAKMDSGLSFPLEPKYKLNEVDRGACPLPGSSSEVWKDIELDSFLLGLYIFGKNLILVKKIVGSKNMGEILSFYYGKFYKSDGYRRWSECRKLRSRRCVHGQKLFIGWRQHELLSRLFSHISKECQDMLLEVSKKFGEGKVTFEEYVFAIKKTVGIGMLIKAMGIGQGKLDLTGNAMEPVKANHVVSFRPEVPVGKACSSLTSAEIIKFLTGDFRLSKARSNDLFWEAVWPRLLARGWHSEQPKDQAFSGLKNSLVFIVPGVKKFSRRRLVKGDHYFDSVSDVLNKVASEPGLIELEIEGPKGSGAGEDLENQLDPVIKQDPDINSTKDKRNCYLKPRKSGCNRDLMKFTIVDTSLVKGAEGSKVRELRSLPLEVTSLSTYSSISSDSEEDTSDDSEDEAEETSTTNSPEAVLANGGECVGISDCVNSNSNVVIPHTSDTSIISTGNRESHRRSLLHDGEEKGEKNIFSQKVQPSDSRYSVPATKQRVLTDCINGESSCSVENISVNRMLNEDNSHCRSNSPDACEDMVIQMGSQNLSPASSLSKDSPDQRKEAIVSENCLHIEGSPTKTRSRTLIDLNVPQVSMGFETDGPFISEMVQNSDNSCSQISFFQSEITGQPESLNSKIPDKGAEVNQHPTAQNRRQSTRNRPLTTKALEALECGFFSPKRKRKPAEASQNNSRRVRSRPHVSALFRNGANGSNAGGT</sequence>
<feature type="transmembrane region" description="Helical" evidence="10">
    <location>
        <begin position="545"/>
        <end position="568"/>
    </location>
</feature>
<evidence type="ECO:0000313" key="13">
    <source>
        <dbReference type="EMBL" id="KAK9013543.1"/>
    </source>
</evidence>
<dbReference type="Pfam" id="PF24662">
    <property type="entry name" value="DUF7650"/>
    <property type="match status" value="1"/>
</dbReference>
<comment type="caution">
    <text evidence="13">The sequence shown here is derived from an EMBL/GenBank/DDBJ whole genome shotgun (WGS) entry which is preliminary data.</text>
</comment>
<feature type="transmembrane region" description="Helical" evidence="10">
    <location>
        <begin position="517"/>
        <end position="538"/>
    </location>
</feature>
<evidence type="ECO:0000256" key="9">
    <source>
        <dbReference type="ARBA" id="ARBA00023136"/>
    </source>
</evidence>
<evidence type="ECO:0000259" key="12">
    <source>
        <dbReference type="PROSITE" id="PS51293"/>
    </source>
</evidence>
<evidence type="ECO:0000256" key="10">
    <source>
        <dbReference type="RuleBase" id="RU321113"/>
    </source>
</evidence>
<dbReference type="EMBL" id="JBBPBN010000022">
    <property type="protein sequence ID" value="KAK9013543.1"/>
    <property type="molecule type" value="Genomic_DNA"/>
</dbReference>
<dbReference type="PANTHER" id="PTHR30540:SF87">
    <property type="entry name" value="POTASSIUM TRANSPORTER"/>
    <property type="match status" value="1"/>
</dbReference>
<evidence type="ECO:0000256" key="11">
    <source>
        <dbReference type="SAM" id="MobiDB-lite"/>
    </source>
</evidence>
<keyword evidence="14" id="KW-1185">Reference proteome</keyword>
<comment type="similarity">
    <text evidence="2 10">Belongs to the HAK/KUP transporter (TC 2.A.72.3) family.</text>
</comment>
<comment type="function">
    <text evidence="10">Potassium transporter.</text>
</comment>
<dbReference type="PROSITE" id="PS51293">
    <property type="entry name" value="SANT"/>
    <property type="match status" value="1"/>
</dbReference>
<organism evidence="13 14">
    <name type="scientific">Hibiscus sabdariffa</name>
    <name type="common">roselle</name>
    <dbReference type="NCBI Taxonomy" id="183260"/>
    <lineage>
        <taxon>Eukaryota</taxon>
        <taxon>Viridiplantae</taxon>
        <taxon>Streptophyta</taxon>
        <taxon>Embryophyta</taxon>
        <taxon>Tracheophyta</taxon>
        <taxon>Spermatophyta</taxon>
        <taxon>Magnoliopsida</taxon>
        <taxon>eudicotyledons</taxon>
        <taxon>Gunneridae</taxon>
        <taxon>Pentapetalae</taxon>
        <taxon>rosids</taxon>
        <taxon>malvids</taxon>
        <taxon>Malvales</taxon>
        <taxon>Malvaceae</taxon>
        <taxon>Malvoideae</taxon>
        <taxon>Hibiscus</taxon>
    </lineage>
</organism>
<evidence type="ECO:0000256" key="7">
    <source>
        <dbReference type="ARBA" id="ARBA00022989"/>
    </source>
</evidence>